<keyword evidence="1" id="KW-0812">Transmembrane</keyword>
<accession>A0A0B5E4I3</accession>
<dbReference type="STRING" id="1208324.P73_3560"/>
<keyword evidence="1" id="KW-1133">Transmembrane helix</keyword>
<dbReference type="Proteomes" id="UP000031521">
    <property type="component" value="Chromosome"/>
</dbReference>
<dbReference type="AlphaFoldDB" id="A0A0B5E4I3"/>
<evidence type="ECO:0000256" key="1">
    <source>
        <dbReference type="SAM" id="Phobius"/>
    </source>
</evidence>
<dbReference type="RefSeq" id="WP_043870639.1">
    <property type="nucleotide sequence ID" value="NZ_FNNW01000006.1"/>
</dbReference>
<evidence type="ECO:0000313" key="3">
    <source>
        <dbReference type="Proteomes" id="UP000031521"/>
    </source>
</evidence>
<name>A0A0B5E4I3_9RHOB</name>
<proteinExistence type="predicted"/>
<gene>
    <name evidence="2" type="ORF">P73_3560</name>
</gene>
<dbReference type="EMBL" id="CP004393">
    <property type="protein sequence ID" value="AJE48275.1"/>
    <property type="molecule type" value="Genomic_DNA"/>
</dbReference>
<dbReference type="HOGENOM" id="CLU_2697866_0_0_5"/>
<keyword evidence="3" id="KW-1185">Reference proteome</keyword>
<sequence length="75" mass="8403">MIGPFICIAGIVISFVGAIHCWLVYRDCVRRAHVDPERVKRFVESAPLHLLEELKAKRPACQCCGAPLRLQGEQS</sequence>
<protein>
    <submittedName>
        <fullName evidence="2">Uncharacterized protein</fullName>
    </submittedName>
</protein>
<dbReference type="KEGG" id="cid:P73_3560"/>
<evidence type="ECO:0000313" key="2">
    <source>
        <dbReference type="EMBL" id="AJE48275.1"/>
    </source>
</evidence>
<feature type="transmembrane region" description="Helical" evidence="1">
    <location>
        <begin position="6"/>
        <end position="25"/>
    </location>
</feature>
<reference evidence="2 3" key="1">
    <citation type="journal article" date="2014" name="Int. J. Syst. Evol. Microbiol.">
        <title>Celeribacter indicus sp. nov., a polycyclic aromatic hydrocarbon-degrading bacterium from deep-sea sediment and reclassification of Huaishuia halophila as Celeribacter halophilus comb. nov.</title>
        <authorList>
            <person name="Lai Q."/>
            <person name="Cao J."/>
            <person name="Yuan J."/>
            <person name="Li F."/>
            <person name="Shao Z."/>
        </authorList>
    </citation>
    <scope>NUCLEOTIDE SEQUENCE [LARGE SCALE GENOMIC DNA]</scope>
    <source>
        <strain evidence="2">P73</strain>
    </source>
</reference>
<organism evidence="2 3">
    <name type="scientific">Celeribacter indicus</name>
    <dbReference type="NCBI Taxonomy" id="1208324"/>
    <lineage>
        <taxon>Bacteria</taxon>
        <taxon>Pseudomonadati</taxon>
        <taxon>Pseudomonadota</taxon>
        <taxon>Alphaproteobacteria</taxon>
        <taxon>Rhodobacterales</taxon>
        <taxon>Roseobacteraceae</taxon>
        <taxon>Celeribacter</taxon>
    </lineage>
</organism>
<keyword evidence="1" id="KW-0472">Membrane</keyword>